<accession>A0A2Z6TBK4</accession>
<dbReference type="InterPro" id="IPR016618">
    <property type="entry name" value="UCP014422"/>
</dbReference>
<gene>
    <name evidence="1" type="ORF">LrDSM24759_13670</name>
</gene>
<evidence type="ECO:0000313" key="2">
    <source>
        <dbReference type="Proteomes" id="UP000257317"/>
    </source>
</evidence>
<dbReference type="PIRSF" id="PIRSF014422">
    <property type="entry name" value="UCP014422"/>
    <property type="match status" value="1"/>
</dbReference>
<organism evidence="1 2">
    <name type="scientific">Lactobacillus rodentium</name>
    <dbReference type="NCBI Taxonomy" id="947835"/>
    <lineage>
        <taxon>Bacteria</taxon>
        <taxon>Bacillati</taxon>
        <taxon>Bacillota</taxon>
        <taxon>Bacilli</taxon>
        <taxon>Lactobacillales</taxon>
        <taxon>Lactobacillaceae</taxon>
        <taxon>Lactobacillus</taxon>
    </lineage>
</organism>
<keyword evidence="2" id="KW-1185">Reference proteome</keyword>
<dbReference type="OrthoDB" id="1550853at2"/>
<dbReference type="Proteomes" id="UP000257317">
    <property type="component" value="Unassembled WGS sequence"/>
</dbReference>
<proteinExistence type="predicted"/>
<comment type="caution">
    <text evidence="1">The sequence shown here is derived from an EMBL/GenBank/DDBJ whole genome shotgun (WGS) entry which is preliminary data.</text>
</comment>
<name>A0A2Z6TBK4_9LACO</name>
<evidence type="ECO:0000313" key="1">
    <source>
        <dbReference type="EMBL" id="GBG05453.1"/>
    </source>
</evidence>
<reference evidence="2" key="1">
    <citation type="submission" date="2018-03" db="EMBL/GenBank/DDBJ databases">
        <title>New taxa in the Lactobacillus gasseri group.</title>
        <authorList>
            <person name="Tanizawa Y."/>
            <person name="Tohno M."/>
            <person name="Endo A."/>
            <person name="Arita M."/>
        </authorList>
    </citation>
    <scope>NUCLEOTIDE SEQUENCE [LARGE SCALE GENOMIC DNA]</scope>
    <source>
        <strain evidence="2">DSM 24759</strain>
    </source>
</reference>
<sequence length="153" mass="17262">MKKLPPKEKILEAYTAIGDHHVQMGENEAKVISSNEAKRYTVKWHGDLYQSNDNATYWQGYPGYPILAVLMLQGRLPFDPKLAKQLSNIDWNKVNQEFKRHYAAAATAVLTKNGLDVGKVMHEVESCYEALTKLPLVIKRCGVKVEKLTSSNS</sequence>
<dbReference type="EMBL" id="BFBY01000014">
    <property type="protein sequence ID" value="GBG05453.1"/>
    <property type="molecule type" value="Genomic_DNA"/>
</dbReference>
<dbReference type="RefSeq" id="WP_117118781.1">
    <property type="nucleotide sequence ID" value="NZ_BFBY01000014.1"/>
</dbReference>
<dbReference type="AlphaFoldDB" id="A0A2Z6TBK4"/>
<protein>
    <submittedName>
        <fullName evidence="1">Uncharacterized protein</fullName>
    </submittedName>
</protein>